<organism evidence="1 2">
    <name type="scientific">Reticulomyxa filosa</name>
    <dbReference type="NCBI Taxonomy" id="46433"/>
    <lineage>
        <taxon>Eukaryota</taxon>
        <taxon>Sar</taxon>
        <taxon>Rhizaria</taxon>
        <taxon>Retaria</taxon>
        <taxon>Foraminifera</taxon>
        <taxon>Monothalamids</taxon>
        <taxon>Reticulomyxidae</taxon>
        <taxon>Reticulomyxa</taxon>
    </lineage>
</organism>
<accession>X6MN31</accession>
<keyword evidence="2" id="KW-1185">Reference proteome</keyword>
<dbReference type="Proteomes" id="UP000023152">
    <property type="component" value="Unassembled WGS sequence"/>
</dbReference>
<evidence type="ECO:0000313" key="2">
    <source>
        <dbReference type="Proteomes" id="UP000023152"/>
    </source>
</evidence>
<proteinExistence type="predicted"/>
<name>X6MN31_RETFI</name>
<evidence type="ECO:0000313" key="1">
    <source>
        <dbReference type="EMBL" id="ETO15274.1"/>
    </source>
</evidence>
<gene>
    <name evidence="1" type="ORF">RFI_22090</name>
</gene>
<comment type="caution">
    <text evidence="1">The sequence shown here is derived from an EMBL/GenBank/DDBJ whole genome shotgun (WGS) entry which is preliminary data.</text>
</comment>
<sequence length="150" mass="17246">MGRSGRSGQVLDKLREFEMKLIESQDESLLSGITLDLVQGVQECIVYALEKSWKTLQALSNGNNNNIDEIEQKKKANVLKSLCEDRALNEIQNCLKQWKEQIQTVLRRSGISDLSTVRKQIRFWEGKKAAIIIYALKLKLNKSIFWVTTF</sequence>
<reference evidence="1 2" key="1">
    <citation type="journal article" date="2013" name="Curr. Biol.">
        <title>The Genome of the Foraminiferan Reticulomyxa filosa.</title>
        <authorList>
            <person name="Glockner G."/>
            <person name="Hulsmann N."/>
            <person name="Schleicher M."/>
            <person name="Noegel A.A."/>
            <person name="Eichinger L."/>
            <person name="Gallinger C."/>
            <person name="Pawlowski J."/>
            <person name="Sierra R."/>
            <person name="Euteneuer U."/>
            <person name="Pillet L."/>
            <person name="Moustafa A."/>
            <person name="Platzer M."/>
            <person name="Groth M."/>
            <person name="Szafranski K."/>
            <person name="Schliwa M."/>
        </authorList>
    </citation>
    <scope>NUCLEOTIDE SEQUENCE [LARGE SCALE GENOMIC DNA]</scope>
</reference>
<dbReference type="AlphaFoldDB" id="X6MN31"/>
<protein>
    <submittedName>
        <fullName evidence="1">Uncharacterized protein</fullName>
    </submittedName>
</protein>
<dbReference type="EMBL" id="ASPP01019301">
    <property type="protein sequence ID" value="ETO15274.1"/>
    <property type="molecule type" value="Genomic_DNA"/>
</dbReference>